<dbReference type="PANTHER" id="PTHR43777:SF1">
    <property type="entry name" value="MOLYBDENUM COFACTOR CYTIDYLYLTRANSFERASE"/>
    <property type="match status" value="1"/>
</dbReference>
<evidence type="ECO:0000313" key="2">
    <source>
        <dbReference type="EMBL" id="MCF2532336.1"/>
    </source>
</evidence>
<gene>
    <name evidence="2" type="ORF">LZ495_34695</name>
</gene>
<name>A0AA41U3Z6_9ACTN</name>
<proteinExistence type="predicted"/>
<organism evidence="2 3">
    <name type="scientific">Yinghuangia soli</name>
    <dbReference type="NCBI Taxonomy" id="2908204"/>
    <lineage>
        <taxon>Bacteria</taxon>
        <taxon>Bacillati</taxon>
        <taxon>Actinomycetota</taxon>
        <taxon>Actinomycetes</taxon>
        <taxon>Kitasatosporales</taxon>
        <taxon>Streptomycetaceae</taxon>
        <taxon>Yinghuangia</taxon>
    </lineage>
</organism>
<dbReference type="EMBL" id="JAKFHA010000032">
    <property type="protein sequence ID" value="MCF2532336.1"/>
    <property type="molecule type" value="Genomic_DNA"/>
</dbReference>
<reference evidence="2" key="1">
    <citation type="submission" date="2022-01" db="EMBL/GenBank/DDBJ databases">
        <title>Genome-Based Taxonomic Classification of the Phylum Actinobacteria.</title>
        <authorList>
            <person name="Gao Y."/>
        </authorList>
    </citation>
    <scope>NUCLEOTIDE SEQUENCE</scope>
    <source>
        <strain evidence="2">KLBMP 8922</strain>
    </source>
</reference>
<keyword evidence="3" id="KW-1185">Reference proteome</keyword>
<dbReference type="RefSeq" id="WP_235057106.1">
    <property type="nucleotide sequence ID" value="NZ_JAKFHA010000032.1"/>
</dbReference>
<dbReference type="GO" id="GO:0016779">
    <property type="term" value="F:nucleotidyltransferase activity"/>
    <property type="evidence" value="ECO:0007669"/>
    <property type="project" value="UniProtKB-ARBA"/>
</dbReference>
<comment type="caution">
    <text evidence="2">The sequence shown here is derived from an EMBL/GenBank/DDBJ whole genome shotgun (WGS) entry which is preliminary data.</text>
</comment>
<evidence type="ECO:0000259" key="1">
    <source>
        <dbReference type="Pfam" id="PF12804"/>
    </source>
</evidence>
<protein>
    <submittedName>
        <fullName evidence="2">Nucleotidyltransferase family protein</fullName>
    </submittedName>
</protein>
<dbReference type="SUPFAM" id="SSF53448">
    <property type="entry name" value="Nucleotide-diphospho-sugar transferases"/>
    <property type="match status" value="1"/>
</dbReference>
<sequence length="199" mass="20341">MRTGARQVAGLLLAAGGGRRLGGRPKALLAYRGRPLVEHAVRVLRDGGCATVTVVLGAGAEQVARDADLTGARVVLNPDWASGMGSSLRTGIEELPADASAVVVTLVDMPGVGADAVARIAAAHIDDGAELAAATYAGRRGHPVLFASPWWAQVAASAQGDAGARGFLAEHGSLLRLVECGDVAEAYDVDTPDDLSRLE</sequence>
<dbReference type="InterPro" id="IPR025877">
    <property type="entry name" value="MobA-like_NTP_Trfase"/>
</dbReference>
<dbReference type="CDD" id="cd04182">
    <property type="entry name" value="GT_2_like_f"/>
    <property type="match status" value="1"/>
</dbReference>
<dbReference type="Proteomes" id="UP001165378">
    <property type="component" value="Unassembled WGS sequence"/>
</dbReference>
<dbReference type="InterPro" id="IPR029044">
    <property type="entry name" value="Nucleotide-diphossugar_trans"/>
</dbReference>
<feature type="domain" description="MobA-like NTP transferase" evidence="1">
    <location>
        <begin position="10"/>
        <end position="171"/>
    </location>
</feature>
<dbReference type="Gene3D" id="3.90.550.10">
    <property type="entry name" value="Spore Coat Polysaccharide Biosynthesis Protein SpsA, Chain A"/>
    <property type="match status" value="1"/>
</dbReference>
<dbReference type="AlphaFoldDB" id="A0AA41U3Z6"/>
<dbReference type="PANTHER" id="PTHR43777">
    <property type="entry name" value="MOLYBDENUM COFACTOR CYTIDYLYLTRANSFERASE"/>
    <property type="match status" value="1"/>
</dbReference>
<accession>A0AA41U3Z6</accession>
<dbReference type="Pfam" id="PF12804">
    <property type="entry name" value="NTP_transf_3"/>
    <property type="match status" value="1"/>
</dbReference>
<evidence type="ECO:0000313" key="3">
    <source>
        <dbReference type="Proteomes" id="UP001165378"/>
    </source>
</evidence>